<feature type="transmembrane region" description="Helical" evidence="1">
    <location>
        <begin position="397"/>
        <end position="415"/>
    </location>
</feature>
<keyword evidence="3" id="KW-1185">Reference proteome</keyword>
<keyword evidence="1" id="KW-0812">Transmembrane</keyword>
<sequence length="605" mass="68627">MNITILEESTSNLSASSLQCITNQVNQRTIWNIVWSSLTTILACTWISCHPNISFNKARQARKGLRERSGISNRKKSKEWWRTCWSDIEIMSKFKIIFVALIAPEFVVMWALRQYMAAKRIKEELIGGFVLSDQKGYPLCVLVFGTSHHTELNIDQELKDSIKSFVQDSIKVSLDDTSGFTKAVFRRSTGETLAVDAVVDALVEVAIDATVNATNDGKLLVPVGLTAALKAPKLKEAGVKTKKSTIETSVSDESEPESEEALGYLAEAGADEALICLANAVEGILSYFKNAVNMVNDEEANIIYDVGGLQATPAGLSFRFWDRLQDKLREKLWDRLWSRLRDRVRVTLGALKSCRDEEILDKSKRDWLAKAFAVAQTTWFVIQCIAREVQHLPLTEIELMTCAYALLSAVIYIFWWNKPFRVNFPIMVHSEIPHRPPELKLDTSKPNMWNVITLAKFLHGSVYDKTDFCRRVQVPTFYSGYFARHIEDLWNFRAEIVTAAIFGGIHLFAWNYEFPTRTELYLWRLSALVIVGAPPITFVPIWNLSRGMRGLHVHVSISKYSIAIIFLLYIIARFTILVLSIISLRKLPSGTFISVDWLAFIGHIE</sequence>
<organism evidence="2 3">
    <name type="scientific">Clathrus columnatus</name>
    <dbReference type="NCBI Taxonomy" id="1419009"/>
    <lineage>
        <taxon>Eukaryota</taxon>
        <taxon>Fungi</taxon>
        <taxon>Dikarya</taxon>
        <taxon>Basidiomycota</taxon>
        <taxon>Agaricomycotina</taxon>
        <taxon>Agaricomycetes</taxon>
        <taxon>Phallomycetidae</taxon>
        <taxon>Phallales</taxon>
        <taxon>Clathraceae</taxon>
        <taxon>Clathrus</taxon>
    </lineage>
</organism>
<keyword evidence="1" id="KW-0472">Membrane</keyword>
<dbReference type="AlphaFoldDB" id="A0AAV5AU30"/>
<evidence type="ECO:0000313" key="3">
    <source>
        <dbReference type="Proteomes" id="UP001050691"/>
    </source>
</evidence>
<accession>A0AAV5AU30</accession>
<feature type="transmembrane region" description="Helical" evidence="1">
    <location>
        <begin position="562"/>
        <end position="584"/>
    </location>
</feature>
<comment type="caution">
    <text evidence="2">The sequence shown here is derived from an EMBL/GenBank/DDBJ whole genome shotgun (WGS) entry which is preliminary data.</text>
</comment>
<dbReference type="EMBL" id="BPWL01000015">
    <property type="protein sequence ID" value="GJJ16224.1"/>
    <property type="molecule type" value="Genomic_DNA"/>
</dbReference>
<evidence type="ECO:0000256" key="1">
    <source>
        <dbReference type="SAM" id="Phobius"/>
    </source>
</evidence>
<keyword evidence="1" id="KW-1133">Transmembrane helix</keyword>
<dbReference type="PANTHER" id="PTHR35043">
    <property type="entry name" value="TRANSCRIPTION FACTOR DOMAIN-CONTAINING PROTEIN"/>
    <property type="match status" value="1"/>
</dbReference>
<evidence type="ECO:0000313" key="2">
    <source>
        <dbReference type="EMBL" id="GJJ16224.1"/>
    </source>
</evidence>
<dbReference type="PANTHER" id="PTHR35043:SF7">
    <property type="entry name" value="TRANSCRIPTION FACTOR DOMAIN-CONTAINING PROTEIN"/>
    <property type="match status" value="1"/>
</dbReference>
<protein>
    <submittedName>
        <fullName evidence="2">Uncharacterized protein</fullName>
    </submittedName>
</protein>
<reference evidence="2" key="1">
    <citation type="submission" date="2021-10" db="EMBL/GenBank/DDBJ databases">
        <title>De novo Genome Assembly of Clathrus columnatus (Basidiomycota, Fungi) Using Illumina and Nanopore Sequence Data.</title>
        <authorList>
            <person name="Ogiso-Tanaka E."/>
            <person name="Itagaki H."/>
            <person name="Hosoya T."/>
            <person name="Hosaka K."/>
        </authorList>
    </citation>
    <scope>NUCLEOTIDE SEQUENCE</scope>
    <source>
        <strain evidence="2">MO-923</strain>
    </source>
</reference>
<name>A0AAV5AU30_9AGAM</name>
<dbReference type="Proteomes" id="UP001050691">
    <property type="component" value="Unassembled WGS sequence"/>
</dbReference>
<proteinExistence type="predicted"/>
<feature type="transmembrane region" description="Helical" evidence="1">
    <location>
        <begin position="521"/>
        <end position="542"/>
    </location>
</feature>
<gene>
    <name evidence="2" type="ORF">Clacol_010520</name>
</gene>